<feature type="compositionally biased region" description="Low complexity" evidence="1">
    <location>
        <begin position="282"/>
        <end position="294"/>
    </location>
</feature>
<protein>
    <submittedName>
        <fullName evidence="2">Uncharacterized protein</fullName>
    </submittedName>
</protein>
<comment type="caution">
    <text evidence="2">The sequence shown here is derived from an EMBL/GenBank/DDBJ whole genome shotgun (WGS) entry which is preliminary data.</text>
</comment>
<feature type="compositionally biased region" description="Polar residues" evidence="1">
    <location>
        <begin position="221"/>
        <end position="233"/>
    </location>
</feature>
<reference evidence="2" key="1">
    <citation type="submission" date="2021-03" db="EMBL/GenBank/DDBJ databases">
        <authorList>
            <person name="Tagirdzhanova G."/>
        </authorList>
    </citation>
    <scope>NUCLEOTIDE SEQUENCE</scope>
</reference>
<feature type="compositionally biased region" description="Basic and acidic residues" evidence="1">
    <location>
        <begin position="336"/>
        <end position="353"/>
    </location>
</feature>
<accession>A0A8H3FQG2</accession>
<proteinExistence type="predicted"/>
<feature type="region of interest" description="Disordered" evidence="1">
    <location>
        <begin position="1"/>
        <end position="70"/>
    </location>
</feature>
<feature type="compositionally biased region" description="Low complexity" evidence="1">
    <location>
        <begin position="29"/>
        <end position="70"/>
    </location>
</feature>
<feature type="compositionally biased region" description="Polar residues" evidence="1">
    <location>
        <begin position="253"/>
        <end position="281"/>
    </location>
</feature>
<dbReference type="Proteomes" id="UP000664534">
    <property type="component" value="Unassembled WGS sequence"/>
</dbReference>
<evidence type="ECO:0000313" key="2">
    <source>
        <dbReference type="EMBL" id="CAF9927167.1"/>
    </source>
</evidence>
<gene>
    <name evidence="2" type="ORF">IMSHALPRED_007141</name>
</gene>
<feature type="compositionally biased region" description="Polar residues" evidence="1">
    <location>
        <begin position="180"/>
        <end position="192"/>
    </location>
</feature>
<name>A0A8H3FQG2_9LECA</name>
<feature type="region of interest" description="Disordered" evidence="1">
    <location>
        <begin position="174"/>
        <end position="364"/>
    </location>
</feature>
<evidence type="ECO:0000313" key="3">
    <source>
        <dbReference type="Proteomes" id="UP000664534"/>
    </source>
</evidence>
<keyword evidence="3" id="KW-1185">Reference proteome</keyword>
<evidence type="ECO:0000256" key="1">
    <source>
        <dbReference type="SAM" id="MobiDB-lite"/>
    </source>
</evidence>
<sequence>MDPNQFTSNIYDQLLEAAGLSPQSASEGQRMTNQQQQQQRTQQRNQVAQNQAAQQREQQQQAAQQQQQQRRQQQAAQQQQQQQQQQQYQELQQYREEMQRRWQDMFRRLREQGQPVRPRDMLHALQREQLEEQQQYWQALQLRRQEALQASQQMLQRQYQEELQRLQQMLQRKHQQELQSLNSRMQQQQEQNLRSRHDSQRQWVGVGTRRRSASPARSSPTDQASQQHLSQRQPRVETAPPLRRSIPAPYGNAPSQSTPNQFSASADFSTPPISSLSETMRPSSVPAANASASAVPPPPRDLPKRSNGLDLLNNEPAASPRQILPNPAPSGPAESEIIREPVYENQGEAKKTGLGEYSYGSSPADEEPGMDQYHGMLGHLNAVLKIPQDWKGCTRWLWIKARWMVPGEDDLADGWAFQENVELGSSVAWALELQLRTLIRTG</sequence>
<dbReference type="EMBL" id="CAJPDT010000045">
    <property type="protein sequence ID" value="CAF9927167.1"/>
    <property type="molecule type" value="Genomic_DNA"/>
</dbReference>
<dbReference type="AlphaFoldDB" id="A0A8H3FQG2"/>
<feature type="compositionally biased region" description="Polar residues" evidence="1">
    <location>
        <begin position="1"/>
        <end position="11"/>
    </location>
</feature>
<organism evidence="2 3">
    <name type="scientific">Imshaugia aleurites</name>
    <dbReference type="NCBI Taxonomy" id="172621"/>
    <lineage>
        <taxon>Eukaryota</taxon>
        <taxon>Fungi</taxon>
        <taxon>Dikarya</taxon>
        <taxon>Ascomycota</taxon>
        <taxon>Pezizomycotina</taxon>
        <taxon>Lecanoromycetes</taxon>
        <taxon>OSLEUM clade</taxon>
        <taxon>Lecanoromycetidae</taxon>
        <taxon>Lecanorales</taxon>
        <taxon>Lecanorineae</taxon>
        <taxon>Parmeliaceae</taxon>
        <taxon>Imshaugia</taxon>
    </lineage>
</organism>